<gene>
    <name evidence="3" type="ORF">GCM10010406_40530</name>
</gene>
<evidence type="ECO:0008006" key="5">
    <source>
        <dbReference type="Google" id="ProtNLM"/>
    </source>
</evidence>
<feature type="transmembrane region" description="Helical" evidence="2">
    <location>
        <begin position="190"/>
        <end position="209"/>
    </location>
</feature>
<feature type="region of interest" description="Disordered" evidence="1">
    <location>
        <begin position="1"/>
        <end position="23"/>
    </location>
</feature>
<evidence type="ECO:0000313" key="4">
    <source>
        <dbReference type="Proteomes" id="UP001501358"/>
    </source>
</evidence>
<keyword evidence="2" id="KW-1133">Transmembrane helix</keyword>
<evidence type="ECO:0000313" key="3">
    <source>
        <dbReference type="EMBL" id="GAA2499894.1"/>
    </source>
</evidence>
<comment type="caution">
    <text evidence="3">The sequence shown here is derived from an EMBL/GenBank/DDBJ whole genome shotgun (WGS) entry which is preliminary data.</text>
</comment>
<proteinExistence type="predicted"/>
<reference evidence="3 4" key="1">
    <citation type="journal article" date="2019" name="Int. J. Syst. Evol. Microbiol.">
        <title>The Global Catalogue of Microorganisms (GCM) 10K type strain sequencing project: providing services to taxonomists for standard genome sequencing and annotation.</title>
        <authorList>
            <consortium name="The Broad Institute Genomics Platform"/>
            <consortium name="The Broad Institute Genome Sequencing Center for Infectious Disease"/>
            <person name="Wu L."/>
            <person name="Ma J."/>
        </authorList>
    </citation>
    <scope>NUCLEOTIDE SEQUENCE [LARGE SCALE GENOMIC DNA]</scope>
    <source>
        <strain evidence="3 4">JCM 6307</strain>
    </source>
</reference>
<keyword evidence="2" id="KW-0472">Membrane</keyword>
<protein>
    <recommendedName>
        <fullName evidence="5">Integral membrane protein</fullName>
    </recommendedName>
</protein>
<keyword evidence="4" id="KW-1185">Reference proteome</keyword>
<sequence>MHALPSGRADPGSRTDLPTAGTGHDRVIPFVLTVGPDSQSTRRRHMAGKHRRRKPWRRWRPVWDERLMTPRQDWPTARLWGIRIGLALAGVAMALLGSCLVALGAVDLAVLAGAAGTPGTLEVAECGERHAVRGNAYEWCAGRFVPDGGGTADDDAEVNVDGARAGDLLAVRRTPVGDHLLPGPEAVGEILVMALAGTVGGIVPGARAVRRAVRVGFQDQWLPYREREEAEGAAA</sequence>
<dbReference type="Proteomes" id="UP001501358">
    <property type="component" value="Unassembled WGS sequence"/>
</dbReference>
<dbReference type="EMBL" id="BAAATA010000027">
    <property type="protein sequence ID" value="GAA2499894.1"/>
    <property type="molecule type" value="Genomic_DNA"/>
</dbReference>
<feature type="transmembrane region" description="Helical" evidence="2">
    <location>
        <begin position="80"/>
        <end position="103"/>
    </location>
</feature>
<evidence type="ECO:0000256" key="1">
    <source>
        <dbReference type="SAM" id="MobiDB-lite"/>
    </source>
</evidence>
<accession>A0ABN3MFC9</accession>
<name>A0ABN3MFC9_9ACTN</name>
<evidence type="ECO:0000256" key="2">
    <source>
        <dbReference type="SAM" id="Phobius"/>
    </source>
</evidence>
<organism evidence="3 4">
    <name type="scientific">Streptomyces thermolineatus</name>
    <dbReference type="NCBI Taxonomy" id="44033"/>
    <lineage>
        <taxon>Bacteria</taxon>
        <taxon>Bacillati</taxon>
        <taxon>Actinomycetota</taxon>
        <taxon>Actinomycetes</taxon>
        <taxon>Kitasatosporales</taxon>
        <taxon>Streptomycetaceae</taxon>
        <taxon>Streptomyces</taxon>
    </lineage>
</organism>
<keyword evidence="2" id="KW-0812">Transmembrane</keyword>